<dbReference type="Pfam" id="PF03081">
    <property type="entry name" value="Exo70_C"/>
    <property type="match status" value="1"/>
</dbReference>
<keyword evidence="3" id="KW-0653">Protein transport</keyword>
<protein>
    <recommendedName>
        <fullName evidence="3">Exocyst subunit Exo70 family protein</fullName>
    </recommendedName>
</protein>
<accession>A0ABS8SSI4</accession>
<name>A0ABS8SSI4_DATST</name>
<keyword evidence="7" id="KW-1185">Reference proteome</keyword>
<feature type="region of interest" description="Disordered" evidence="4">
    <location>
        <begin position="147"/>
        <end position="187"/>
    </location>
</feature>
<dbReference type="EMBL" id="JACEIK010000725">
    <property type="protein sequence ID" value="MCD7461454.1"/>
    <property type="molecule type" value="Genomic_DNA"/>
</dbReference>
<keyword evidence="2 3" id="KW-0813">Transport</keyword>
<comment type="function">
    <text evidence="3">Component of the exocyst complex.</text>
</comment>
<dbReference type="Gene3D" id="1.20.1280.170">
    <property type="entry name" value="Exocyst complex component Exo70"/>
    <property type="match status" value="1"/>
</dbReference>
<dbReference type="InterPro" id="IPR016159">
    <property type="entry name" value="Cullin_repeat-like_dom_sf"/>
</dbReference>
<proteinExistence type="inferred from homology"/>
<evidence type="ECO:0000256" key="2">
    <source>
        <dbReference type="ARBA" id="ARBA00022448"/>
    </source>
</evidence>
<evidence type="ECO:0000313" key="7">
    <source>
        <dbReference type="Proteomes" id="UP000823775"/>
    </source>
</evidence>
<organism evidence="6 7">
    <name type="scientific">Datura stramonium</name>
    <name type="common">Jimsonweed</name>
    <name type="synonym">Common thornapple</name>
    <dbReference type="NCBI Taxonomy" id="4076"/>
    <lineage>
        <taxon>Eukaryota</taxon>
        <taxon>Viridiplantae</taxon>
        <taxon>Streptophyta</taxon>
        <taxon>Embryophyta</taxon>
        <taxon>Tracheophyta</taxon>
        <taxon>Spermatophyta</taxon>
        <taxon>Magnoliopsida</taxon>
        <taxon>eudicotyledons</taxon>
        <taxon>Gunneridae</taxon>
        <taxon>Pentapetalae</taxon>
        <taxon>asterids</taxon>
        <taxon>lamiids</taxon>
        <taxon>Solanales</taxon>
        <taxon>Solanaceae</taxon>
        <taxon>Solanoideae</taxon>
        <taxon>Datureae</taxon>
        <taxon>Datura</taxon>
    </lineage>
</organism>
<evidence type="ECO:0000256" key="4">
    <source>
        <dbReference type="SAM" id="MobiDB-lite"/>
    </source>
</evidence>
<gene>
    <name evidence="6" type="primary">EXOC7_2</name>
    <name evidence="6" type="ORF">HAX54_046171</name>
</gene>
<evidence type="ECO:0000256" key="1">
    <source>
        <dbReference type="ARBA" id="ARBA00006756"/>
    </source>
</evidence>
<sequence length="651" mass="73677">MAILDISKREPSSPSTPQRAKKSFFSFSKTNPPLSPFSGHIPPQKPTQTFSRTIMEENIDRADTIMKKWDHKESSSEKFCSLFQEDRKEAKEFIQCVRDLKRAMHFLVTEHSTCNKLVLAQNLMQKAMKRLEKEFYQILSTKKEHLDPESVSKSSGSSHLSRSISVDSQEEPCESTDSGNEIQAAGPDPISEAERLSVLAMTDLKMIADCMISSGYAKECWKIYRIIRKSVVDEGLHRLGIESRSSAQINAMKPNVLEHQIKQWIDAAKIAVKTLFHGERFLCDHVFSSSKTIREKCFSDLTKEGGINLFKFPELIAKTKRSPEKIFLLMELHEAIAGLFPEIESIFSYESVSDVKIQALSSLHKLKSSIQTIISDFELSIQKNSTKTPVPGGGIHPLTISVLDYTASLANYSGVLSDILPDSASASHSSFPETFFDNKSIDETPNNSAVSAKLAWIVLVLLCKLDSKAELYNDIALSYLFLANNIQFVIERVRVSTLKCLLGDEWISKLERKVKLYSTKYQNVAWSKVFQCLPESLDPSFTPDTIKEHFKRFIESFEESYQRQRSWVVPDGKLRDEIKTSIATKLVSVYKDFYDYYMVLLSAEKNLEVLVRFSPDNIGNCLSDLFHENLRSGSILSSTSLTNSCVWQCIS</sequence>
<comment type="similarity">
    <text evidence="1 3">Belongs to the EXO70 family.</text>
</comment>
<evidence type="ECO:0000259" key="5">
    <source>
        <dbReference type="Pfam" id="PF03081"/>
    </source>
</evidence>
<evidence type="ECO:0000256" key="3">
    <source>
        <dbReference type="RuleBase" id="RU365026"/>
    </source>
</evidence>
<keyword evidence="3" id="KW-0268">Exocytosis</keyword>
<dbReference type="InterPro" id="IPR004140">
    <property type="entry name" value="Exo70"/>
</dbReference>
<feature type="compositionally biased region" description="Low complexity" evidence="4">
    <location>
        <begin position="151"/>
        <end position="165"/>
    </location>
</feature>
<feature type="region of interest" description="Disordered" evidence="4">
    <location>
        <begin position="1"/>
        <end position="47"/>
    </location>
</feature>
<dbReference type="Proteomes" id="UP000823775">
    <property type="component" value="Unassembled WGS sequence"/>
</dbReference>
<reference evidence="6 7" key="1">
    <citation type="journal article" date="2021" name="BMC Genomics">
        <title>Datura genome reveals duplications of psychoactive alkaloid biosynthetic genes and high mutation rate following tissue culture.</title>
        <authorList>
            <person name="Rajewski A."/>
            <person name="Carter-House D."/>
            <person name="Stajich J."/>
            <person name="Litt A."/>
        </authorList>
    </citation>
    <scope>NUCLEOTIDE SEQUENCE [LARGE SCALE GENOMIC DNA]</scope>
    <source>
        <strain evidence="6">AR-01</strain>
    </source>
</reference>
<dbReference type="SUPFAM" id="SSF74788">
    <property type="entry name" value="Cullin repeat-like"/>
    <property type="match status" value="1"/>
</dbReference>
<feature type="domain" description="Exocyst complex subunit Exo70 C-terminal" evidence="5">
    <location>
        <begin position="262"/>
        <end position="624"/>
    </location>
</feature>
<comment type="caution">
    <text evidence="6">The sequence shown here is derived from an EMBL/GenBank/DDBJ whole genome shotgun (WGS) entry which is preliminary data.</text>
</comment>
<feature type="compositionally biased region" description="Basic and acidic residues" evidence="4">
    <location>
        <begin position="1"/>
        <end position="11"/>
    </location>
</feature>
<evidence type="ECO:0000313" key="6">
    <source>
        <dbReference type="EMBL" id="MCD7461454.1"/>
    </source>
</evidence>
<dbReference type="InterPro" id="IPR046364">
    <property type="entry name" value="Exo70_C"/>
</dbReference>
<dbReference type="PANTHER" id="PTHR12542">
    <property type="entry name" value="EXOCYST COMPLEX PROTEIN EXO70"/>
    <property type="match status" value="1"/>
</dbReference>
<dbReference type="Pfam" id="PF20669">
    <property type="entry name" value="Exo70_N"/>
    <property type="match status" value="1"/>
</dbReference>
<dbReference type="PANTHER" id="PTHR12542:SF26">
    <property type="entry name" value="EXOCYST SUBUNIT EXO70 FAMILY PROTEIN"/>
    <property type="match status" value="1"/>
</dbReference>